<dbReference type="STRING" id="1890364.A0A2P6NKT0"/>
<proteinExistence type="inferred from homology"/>
<keyword evidence="7" id="KW-1185">Reference proteome</keyword>
<dbReference type="InParanoid" id="A0A2P6NKT0"/>
<dbReference type="EMBL" id="MDYQ01000061">
    <property type="protein sequence ID" value="PRP84553.1"/>
    <property type="molecule type" value="Genomic_DNA"/>
</dbReference>
<accession>A0A2P6NKT0</accession>
<dbReference type="CDD" id="cd00472">
    <property type="entry name" value="Ribosomal_L24e_L24"/>
    <property type="match status" value="1"/>
</dbReference>
<sequence length="258" mass="29294">MQYESNRLGTWQIYYFQPEIPSGPQVNAGHTNTQRDRHSLLKRKRGIKREGVRRTMWLHRDTSNGHSNETQDEACDKLSHDRHRLSFVRTKYLIQGGEGGKFSKTGLCSFSGIKIYPTKGRRFVRLDSKSFTFLDRKSEAAFQRKVNPRNVRWTQVYRRLHKKGTAEEVAKKKTRRTQKVQRAIVGASLEVIKQKRNQKPEVRAASREAALREVKERNKAAATKRAAARGAVASASGKSASTKSASTKPAQMKGAGKR</sequence>
<evidence type="ECO:0000256" key="4">
    <source>
        <dbReference type="SAM" id="MobiDB-lite"/>
    </source>
</evidence>
<dbReference type="Gene3D" id="2.30.170.20">
    <property type="entry name" value="Ribosomal protein L24e"/>
    <property type="match status" value="1"/>
</dbReference>
<dbReference type="Gene3D" id="6.10.250.1270">
    <property type="match status" value="1"/>
</dbReference>
<reference evidence="6 7" key="1">
    <citation type="journal article" date="2018" name="Genome Biol. Evol.">
        <title>Multiple Roots of Fruiting Body Formation in Amoebozoa.</title>
        <authorList>
            <person name="Hillmann F."/>
            <person name="Forbes G."/>
            <person name="Novohradska S."/>
            <person name="Ferling I."/>
            <person name="Riege K."/>
            <person name="Groth M."/>
            <person name="Westermann M."/>
            <person name="Marz M."/>
            <person name="Spaller T."/>
            <person name="Winckler T."/>
            <person name="Schaap P."/>
            <person name="Glockner G."/>
        </authorList>
    </citation>
    <scope>NUCLEOTIDE SEQUENCE [LARGE SCALE GENOMIC DNA]</scope>
    <source>
        <strain evidence="6 7">Jena</strain>
    </source>
</reference>
<dbReference type="InterPro" id="IPR056366">
    <property type="entry name" value="Ribosomal_eL24"/>
</dbReference>
<comment type="similarity">
    <text evidence="1">Belongs to the eukaryotic ribosomal protein eL24 family.</text>
</comment>
<dbReference type="PANTHER" id="PTHR10792">
    <property type="entry name" value="60S RIBOSOMAL PROTEIN L24"/>
    <property type="match status" value="1"/>
</dbReference>
<evidence type="ECO:0000256" key="2">
    <source>
        <dbReference type="ARBA" id="ARBA00022980"/>
    </source>
</evidence>
<organism evidence="6 7">
    <name type="scientific">Planoprotostelium fungivorum</name>
    <dbReference type="NCBI Taxonomy" id="1890364"/>
    <lineage>
        <taxon>Eukaryota</taxon>
        <taxon>Amoebozoa</taxon>
        <taxon>Evosea</taxon>
        <taxon>Variosea</taxon>
        <taxon>Cavosteliida</taxon>
        <taxon>Cavosteliaceae</taxon>
        <taxon>Planoprotostelium</taxon>
    </lineage>
</organism>
<protein>
    <recommendedName>
        <fullName evidence="5">Large ribosomal subunit protein eL24-related N-terminal domain-containing protein</fullName>
    </recommendedName>
</protein>
<evidence type="ECO:0000259" key="5">
    <source>
        <dbReference type="Pfam" id="PF01246"/>
    </source>
</evidence>
<keyword evidence="2" id="KW-0689">Ribosomal protein</keyword>
<comment type="caution">
    <text evidence="6">The sequence shown here is derived from an EMBL/GenBank/DDBJ whole genome shotgun (WGS) entry which is preliminary data.</text>
</comment>
<dbReference type="FunFam" id="2.30.170.20:FF:000003">
    <property type="entry name" value="60S ribosomal protein L24"/>
    <property type="match status" value="1"/>
</dbReference>
<dbReference type="Pfam" id="PF01246">
    <property type="entry name" value="Ribosomal_L24e"/>
    <property type="match status" value="1"/>
</dbReference>
<dbReference type="Proteomes" id="UP000241769">
    <property type="component" value="Unassembled WGS sequence"/>
</dbReference>
<feature type="compositionally biased region" description="Basic and acidic residues" evidence="4">
    <location>
        <begin position="198"/>
        <end position="219"/>
    </location>
</feature>
<dbReference type="OrthoDB" id="1727108at2759"/>
<evidence type="ECO:0000256" key="1">
    <source>
        <dbReference type="ARBA" id="ARBA00005647"/>
    </source>
</evidence>
<evidence type="ECO:0000313" key="7">
    <source>
        <dbReference type="Proteomes" id="UP000241769"/>
    </source>
</evidence>
<dbReference type="GO" id="GO:0003729">
    <property type="term" value="F:mRNA binding"/>
    <property type="evidence" value="ECO:0007669"/>
    <property type="project" value="TreeGrafter"/>
</dbReference>
<evidence type="ECO:0000313" key="6">
    <source>
        <dbReference type="EMBL" id="PRP84553.1"/>
    </source>
</evidence>
<dbReference type="InterPro" id="IPR000988">
    <property type="entry name" value="Ribosomal_eL24-rel_N"/>
</dbReference>
<dbReference type="GO" id="GO:0022625">
    <property type="term" value="C:cytosolic large ribosomal subunit"/>
    <property type="evidence" value="ECO:0007669"/>
    <property type="project" value="TreeGrafter"/>
</dbReference>
<dbReference type="InterPro" id="IPR038630">
    <property type="entry name" value="L24e/L24_sf"/>
</dbReference>
<keyword evidence="3" id="KW-0687">Ribonucleoprotein</keyword>
<evidence type="ECO:0000256" key="3">
    <source>
        <dbReference type="ARBA" id="ARBA00023274"/>
    </source>
</evidence>
<feature type="region of interest" description="Disordered" evidence="4">
    <location>
        <begin position="196"/>
        <end position="258"/>
    </location>
</feature>
<dbReference type="AlphaFoldDB" id="A0A2P6NKT0"/>
<dbReference type="GO" id="GO:0002181">
    <property type="term" value="P:cytoplasmic translation"/>
    <property type="evidence" value="ECO:0007669"/>
    <property type="project" value="TreeGrafter"/>
</dbReference>
<dbReference type="SUPFAM" id="SSF57716">
    <property type="entry name" value="Glucocorticoid receptor-like (DNA-binding domain)"/>
    <property type="match status" value="1"/>
</dbReference>
<gene>
    <name evidence="6" type="ORF">PROFUN_05888</name>
</gene>
<dbReference type="PANTHER" id="PTHR10792:SF1">
    <property type="entry name" value="RIBOSOMAL PROTEIN L24"/>
    <property type="match status" value="1"/>
</dbReference>
<dbReference type="GO" id="GO:0003735">
    <property type="term" value="F:structural constituent of ribosome"/>
    <property type="evidence" value="ECO:0007669"/>
    <property type="project" value="InterPro"/>
</dbReference>
<feature type="compositionally biased region" description="Low complexity" evidence="4">
    <location>
        <begin position="220"/>
        <end position="248"/>
    </location>
</feature>
<feature type="domain" description="Large ribosomal subunit protein eL24-related N-terminal" evidence="5">
    <location>
        <begin position="104"/>
        <end position="168"/>
    </location>
</feature>
<name>A0A2P6NKT0_9EUKA</name>